<dbReference type="GO" id="GO:0008270">
    <property type="term" value="F:zinc ion binding"/>
    <property type="evidence" value="ECO:0007669"/>
    <property type="project" value="TreeGrafter"/>
</dbReference>
<dbReference type="Gene3D" id="3.30.1490.190">
    <property type="match status" value="1"/>
</dbReference>
<reference evidence="14" key="2">
    <citation type="journal article" date="2023" name="Nat. Commun.">
        <title>Cultivation of marine bacteria of the SAR202 clade.</title>
        <authorList>
            <person name="Lim Y."/>
            <person name="Seo J.H."/>
            <person name="Giovannoni S.J."/>
            <person name="Kang I."/>
            <person name="Cho J.C."/>
        </authorList>
    </citation>
    <scope>NUCLEOTIDE SEQUENCE</scope>
    <source>
        <strain evidence="14">JH1073</strain>
    </source>
</reference>
<feature type="binding site" evidence="11">
    <location>
        <position position="100"/>
    </location>
    <ligand>
        <name>Zn(2+)</name>
        <dbReference type="ChEBI" id="CHEBI:29105"/>
    </ligand>
</feature>
<keyword evidence="15" id="KW-1185">Reference proteome</keyword>
<feature type="binding site" evidence="12">
    <location>
        <position position="91"/>
    </location>
    <ligand>
        <name>Fe cation</name>
        <dbReference type="ChEBI" id="CHEBI:24875"/>
    </ligand>
</feature>
<sequence length="151" mass="16651">MTTDSAQKIEINLINALEDRGLRKTSARAAVTQRIEAAGDAFTAEQLCRELPEVGRATVYRTIRHLVDAGALCKLPILDGAPMYSVARVEHHHHTICSRCGAVGEFRHSTVERVMRSLEKEIDGDIVGHRMEIFITCNQCLADNAKGDSHA</sequence>
<comment type="cofactor">
    <cofactor evidence="11">
        <name>Zn(2+)</name>
        <dbReference type="ChEBI" id="CHEBI:29105"/>
    </cofactor>
    <text evidence="11">Binds 1 zinc ion per subunit.</text>
</comment>
<dbReference type="AlphaFoldDB" id="A0AAJ6CRK1"/>
<dbReference type="GO" id="GO:0045892">
    <property type="term" value="P:negative regulation of DNA-templated transcription"/>
    <property type="evidence" value="ECO:0007669"/>
    <property type="project" value="TreeGrafter"/>
</dbReference>
<evidence type="ECO:0000256" key="4">
    <source>
        <dbReference type="ARBA" id="ARBA00022490"/>
    </source>
</evidence>
<dbReference type="CDD" id="cd07153">
    <property type="entry name" value="Fur_like"/>
    <property type="match status" value="1"/>
</dbReference>
<comment type="subcellular location">
    <subcellularLocation>
        <location evidence="1">Cytoplasm</location>
    </subcellularLocation>
</comment>
<dbReference type="EMBL" id="WMBE01000001">
    <property type="protein sequence ID" value="MDG0865965.1"/>
    <property type="molecule type" value="Genomic_DNA"/>
</dbReference>
<evidence type="ECO:0000256" key="9">
    <source>
        <dbReference type="ARBA" id="ARBA00023125"/>
    </source>
</evidence>
<dbReference type="Proteomes" id="UP001219901">
    <property type="component" value="Chromosome"/>
</dbReference>
<dbReference type="PANTHER" id="PTHR33202:SF2">
    <property type="entry name" value="FERRIC UPTAKE REGULATION PROTEIN"/>
    <property type="match status" value="1"/>
</dbReference>
<dbReference type="InterPro" id="IPR036390">
    <property type="entry name" value="WH_DNA-bd_sf"/>
</dbReference>
<dbReference type="EMBL" id="CP046147">
    <property type="protein sequence ID" value="WFG39306.1"/>
    <property type="molecule type" value="Genomic_DNA"/>
</dbReference>
<evidence type="ECO:0000256" key="12">
    <source>
        <dbReference type="PIRSR" id="PIRSR602481-2"/>
    </source>
</evidence>
<dbReference type="GO" id="GO:0005829">
    <property type="term" value="C:cytosol"/>
    <property type="evidence" value="ECO:0007669"/>
    <property type="project" value="TreeGrafter"/>
</dbReference>
<keyword evidence="7 11" id="KW-0862">Zinc</keyword>
<feature type="binding site" evidence="11">
    <location>
        <position position="97"/>
    </location>
    <ligand>
        <name>Zn(2+)</name>
        <dbReference type="ChEBI" id="CHEBI:29105"/>
    </ligand>
</feature>
<feature type="binding site" evidence="12">
    <location>
        <position position="112"/>
    </location>
    <ligand>
        <name>Fe cation</name>
        <dbReference type="ChEBI" id="CHEBI:24875"/>
    </ligand>
</feature>
<evidence type="ECO:0000313" key="15">
    <source>
        <dbReference type="Proteomes" id="UP001219901"/>
    </source>
</evidence>
<dbReference type="InterPro" id="IPR002481">
    <property type="entry name" value="FUR"/>
</dbReference>
<reference evidence="15" key="3">
    <citation type="submission" date="2023-06" db="EMBL/GenBank/DDBJ databases">
        <title>Pangenomics reveal diversification of enzyme families and niche specialization in globally abundant SAR202 bacteria.</title>
        <authorList>
            <person name="Saw J.H.W."/>
        </authorList>
    </citation>
    <scope>NUCLEOTIDE SEQUENCE [LARGE SCALE GENOMIC DNA]</scope>
    <source>
        <strain evidence="15">JH1073</strain>
    </source>
</reference>
<dbReference type="InterPro" id="IPR036388">
    <property type="entry name" value="WH-like_DNA-bd_sf"/>
</dbReference>
<dbReference type="Pfam" id="PF01475">
    <property type="entry name" value="FUR"/>
    <property type="match status" value="1"/>
</dbReference>
<evidence type="ECO:0000256" key="3">
    <source>
        <dbReference type="ARBA" id="ARBA00011738"/>
    </source>
</evidence>
<dbReference type="GO" id="GO:0003700">
    <property type="term" value="F:DNA-binding transcription factor activity"/>
    <property type="evidence" value="ECO:0007669"/>
    <property type="project" value="InterPro"/>
</dbReference>
<evidence type="ECO:0000313" key="16">
    <source>
        <dbReference type="Proteomes" id="UP001321249"/>
    </source>
</evidence>
<keyword evidence="10" id="KW-0804">Transcription</keyword>
<keyword evidence="4" id="KW-0963">Cytoplasm</keyword>
<evidence type="ECO:0000256" key="1">
    <source>
        <dbReference type="ARBA" id="ARBA00004496"/>
    </source>
</evidence>
<evidence type="ECO:0000256" key="2">
    <source>
        <dbReference type="ARBA" id="ARBA00007957"/>
    </source>
</evidence>
<dbReference type="Proteomes" id="UP001321249">
    <property type="component" value="Unassembled WGS sequence"/>
</dbReference>
<accession>A0AAJ6CRK1</accession>
<keyword evidence="8" id="KW-0805">Transcription regulation</keyword>
<keyword evidence="9" id="KW-0238">DNA-binding</keyword>
<dbReference type="PANTHER" id="PTHR33202">
    <property type="entry name" value="ZINC UPTAKE REGULATION PROTEIN"/>
    <property type="match status" value="1"/>
</dbReference>
<organism evidence="14 15">
    <name type="scientific">Candidatus Lucifugimonas marina</name>
    <dbReference type="NCBI Taxonomy" id="3038979"/>
    <lineage>
        <taxon>Bacteria</taxon>
        <taxon>Bacillati</taxon>
        <taxon>Chloroflexota</taxon>
        <taxon>Dehalococcoidia</taxon>
        <taxon>SAR202 cluster</taxon>
        <taxon>Candidatus Lucifugimonadales</taxon>
        <taxon>Candidatus Lucifugimonadaceae</taxon>
        <taxon>Candidatus Lucifugimonas</taxon>
    </lineage>
</organism>
<keyword evidence="6 11" id="KW-0479">Metal-binding</keyword>
<protein>
    <recommendedName>
        <fullName evidence="17">Transcriptional repressor</fullName>
    </recommendedName>
</protein>
<feature type="binding site" evidence="12">
    <location>
        <position position="129"/>
    </location>
    <ligand>
        <name>Fe cation</name>
        <dbReference type="ChEBI" id="CHEBI:24875"/>
    </ligand>
</feature>
<dbReference type="Gene3D" id="1.10.10.10">
    <property type="entry name" value="Winged helix-like DNA-binding domain superfamily/Winged helix DNA-binding domain"/>
    <property type="match status" value="1"/>
</dbReference>
<dbReference type="InterPro" id="IPR043135">
    <property type="entry name" value="Fur_C"/>
</dbReference>
<keyword evidence="12" id="KW-0408">Iron</keyword>
<dbReference type="SUPFAM" id="SSF46785">
    <property type="entry name" value="Winged helix' DNA-binding domain"/>
    <property type="match status" value="1"/>
</dbReference>
<comment type="similarity">
    <text evidence="2">Belongs to the Fur family.</text>
</comment>
<keyword evidence="5" id="KW-0678">Repressor</keyword>
<evidence type="ECO:0000256" key="10">
    <source>
        <dbReference type="ARBA" id="ARBA00023163"/>
    </source>
</evidence>
<comment type="cofactor">
    <cofactor evidence="12">
        <name>Mn(2+)</name>
        <dbReference type="ChEBI" id="CHEBI:29035"/>
    </cofactor>
    <cofactor evidence="12">
        <name>Fe(2+)</name>
        <dbReference type="ChEBI" id="CHEBI:29033"/>
    </cofactor>
    <text evidence="12">Binds 1 Mn(2+) or Fe(2+) ion per subunit.</text>
</comment>
<reference evidence="15 16" key="1">
    <citation type="submission" date="2019-11" db="EMBL/GenBank/DDBJ databases">
        <authorList>
            <person name="Cho J.-C."/>
        </authorList>
    </citation>
    <scope>NUCLEOTIDE SEQUENCE [LARGE SCALE GENOMIC DNA]</scope>
    <source>
        <strain evidence="14 15">JH1073</strain>
        <strain evidence="13 16">JH702</strain>
    </source>
</reference>
<evidence type="ECO:0000313" key="14">
    <source>
        <dbReference type="EMBL" id="WFG39306.1"/>
    </source>
</evidence>
<name>A0AAJ6CRK1_9CHLR</name>
<feature type="binding site" evidence="11">
    <location>
        <position position="140"/>
    </location>
    <ligand>
        <name>Zn(2+)</name>
        <dbReference type="ChEBI" id="CHEBI:29105"/>
    </ligand>
</feature>
<dbReference type="GO" id="GO:1900376">
    <property type="term" value="P:regulation of secondary metabolite biosynthetic process"/>
    <property type="evidence" value="ECO:0007669"/>
    <property type="project" value="TreeGrafter"/>
</dbReference>
<evidence type="ECO:0000256" key="7">
    <source>
        <dbReference type="ARBA" id="ARBA00022833"/>
    </source>
</evidence>
<evidence type="ECO:0000313" key="13">
    <source>
        <dbReference type="EMBL" id="MDG0865965.1"/>
    </source>
</evidence>
<evidence type="ECO:0000256" key="8">
    <source>
        <dbReference type="ARBA" id="ARBA00023015"/>
    </source>
</evidence>
<evidence type="ECO:0000256" key="11">
    <source>
        <dbReference type="PIRSR" id="PIRSR602481-1"/>
    </source>
</evidence>
<feature type="binding site" evidence="11">
    <location>
        <position position="137"/>
    </location>
    <ligand>
        <name>Zn(2+)</name>
        <dbReference type="ChEBI" id="CHEBI:29105"/>
    </ligand>
</feature>
<evidence type="ECO:0000256" key="5">
    <source>
        <dbReference type="ARBA" id="ARBA00022491"/>
    </source>
</evidence>
<dbReference type="GO" id="GO:0000976">
    <property type="term" value="F:transcription cis-regulatory region binding"/>
    <property type="evidence" value="ECO:0007669"/>
    <property type="project" value="TreeGrafter"/>
</dbReference>
<proteinExistence type="inferred from homology"/>
<gene>
    <name evidence="13" type="ORF">GKO46_02630</name>
    <name evidence="14" type="ORF">GKO48_06630</name>
</gene>
<evidence type="ECO:0000256" key="6">
    <source>
        <dbReference type="ARBA" id="ARBA00022723"/>
    </source>
</evidence>
<dbReference type="RefSeq" id="WP_342822861.1">
    <property type="nucleotide sequence ID" value="NZ_CP046146.1"/>
</dbReference>
<evidence type="ECO:0008006" key="17">
    <source>
        <dbReference type="Google" id="ProtNLM"/>
    </source>
</evidence>
<comment type="subunit">
    <text evidence="3">Homodimer.</text>
</comment>